<dbReference type="PANTHER" id="PTHR10587:SF133">
    <property type="entry name" value="CHITIN DEACETYLASE 1-RELATED"/>
    <property type="match status" value="1"/>
</dbReference>
<keyword evidence="1" id="KW-0479">Metal-binding</keyword>
<evidence type="ECO:0000256" key="2">
    <source>
        <dbReference type="ARBA" id="ARBA00022801"/>
    </source>
</evidence>
<organism evidence="4 5">
    <name type="scientific">Actinomadura yumaensis</name>
    <dbReference type="NCBI Taxonomy" id="111807"/>
    <lineage>
        <taxon>Bacteria</taxon>
        <taxon>Bacillati</taxon>
        <taxon>Actinomycetota</taxon>
        <taxon>Actinomycetes</taxon>
        <taxon>Streptosporangiales</taxon>
        <taxon>Thermomonosporaceae</taxon>
        <taxon>Actinomadura</taxon>
    </lineage>
</organism>
<dbReference type="InterPro" id="IPR002509">
    <property type="entry name" value="NODB_dom"/>
</dbReference>
<evidence type="ECO:0000256" key="1">
    <source>
        <dbReference type="ARBA" id="ARBA00022723"/>
    </source>
</evidence>
<dbReference type="CDD" id="cd10917">
    <property type="entry name" value="CE4_NodB_like_6s_7s"/>
    <property type="match status" value="1"/>
</dbReference>
<keyword evidence="2 4" id="KW-0378">Hydrolase</keyword>
<dbReference type="Proteomes" id="UP001596380">
    <property type="component" value="Unassembled WGS sequence"/>
</dbReference>
<proteinExistence type="predicted"/>
<sequence>MDSTAKLLDLLASRKVKATFFLVGRNAAARPDLVRREQNEGHAVANHSYTHADLGRSSSGRIASELSKTQDAIRRATGVTPTLMRPPYGSTSAKVASVTKRMGLAQVLWTVDPLDWQIRDAKAVERRIVRATRPGHIVLMHDIHPTTVAAVPAILKRLSAKGYEFVTVPELYGKPLKPGRKYVER</sequence>
<dbReference type="SUPFAM" id="SSF88713">
    <property type="entry name" value="Glycoside hydrolase/deacetylase"/>
    <property type="match status" value="1"/>
</dbReference>
<evidence type="ECO:0000313" key="4">
    <source>
        <dbReference type="EMBL" id="MFC6887132.1"/>
    </source>
</evidence>
<feature type="domain" description="NodB homology" evidence="3">
    <location>
        <begin position="1"/>
        <end position="166"/>
    </location>
</feature>
<protein>
    <submittedName>
        <fullName evidence="4">Polysaccharide deacetylase family protein</fullName>
        <ecNumber evidence="4">3.-.-.-</ecNumber>
    </submittedName>
</protein>
<dbReference type="RefSeq" id="WP_241683058.1">
    <property type="nucleotide sequence ID" value="NZ_JBHSXE010000001.1"/>
</dbReference>
<dbReference type="Pfam" id="PF01522">
    <property type="entry name" value="Polysacc_deac_1"/>
    <property type="match status" value="1"/>
</dbReference>
<accession>A0ABW2CZ43</accession>
<reference evidence="5" key="1">
    <citation type="journal article" date="2019" name="Int. J. Syst. Evol. Microbiol.">
        <title>The Global Catalogue of Microorganisms (GCM) 10K type strain sequencing project: providing services to taxonomists for standard genome sequencing and annotation.</title>
        <authorList>
            <consortium name="The Broad Institute Genomics Platform"/>
            <consortium name="The Broad Institute Genome Sequencing Center for Infectious Disease"/>
            <person name="Wu L."/>
            <person name="Ma J."/>
        </authorList>
    </citation>
    <scope>NUCLEOTIDE SEQUENCE [LARGE SCALE GENOMIC DNA]</scope>
    <source>
        <strain evidence="5">JCM 3369</strain>
    </source>
</reference>
<dbReference type="EMBL" id="JBHSXS010000070">
    <property type="protein sequence ID" value="MFC6887132.1"/>
    <property type="molecule type" value="Genomic_DNA"/>
</dbReference>
<evidence type="ECO:0000313" key="5">
    <source>
        <dbReference type="Proteomes" id="UP001596380"/>
    </source>
</evidence>
<keyword evidence="5" id="KW-1185">Reference proteome</keyword>
<evidence type="ECO:0000259" key="3">
    <source>
        <dbReference type="PROSITE" id="PS51677"/>
    </source>
</evidence>
<dbReference type="InterPro" id="IPR011330">
    <property type="entry name" value="Glyco_hydro/deAcase_b/a-brl"/>
</dbReference>
<dbReference type="PANTHER" id="PTHR10587">
    <property type="entry name" value="GLYCOSYL TRANSFERASE-RELATED"/>
    <property type="match status" value="1"/>
</dbReference>
<comment type="caution">
    <text evidence="4">The sequence shown here is derived from an EMBL/GenBank/DDBJ whole genome shotgun (WGS) entry which is preliminary data.</text>
</comment>
<gene>
    <name evidence="4" type="ORF">ACFQKB_45740</name>
</gene>
<dbReference type="GO" id="GO:0016787">
    <property type="term" value="F:hydrolase activity"/>
    <property type="evidence" value="ECO:0007669"/>
    <property type="project" value="UniProtKB-KW"/>
</dbReference>
<dbReference type="InterPro" id="IPR050248">
    <property type="entry name" value="Polysacc_deacetylase_ArnD"/>
</dbReference>
<name>A0ABW2CZ43_9ACTN</name>
<dbReference type="Gene3D" id="3.20.20.370">
    <property type="entry name" value="Glycoside hydrolase/deacetylase"/>
    <property type="match status" value="1"/>
</dbReference>
<dbReference type="PROSITE" id="PS51677">
    <property type="entry name" value="NODB"/>
    <property type="match status" value="1"/>
</dbReference>
<dbReference type="EC" id="3.-.-.-" evidence="4"/>